<organism evidence="2 3">
    <name type="scientific">Marinimicrococcus flavescens</name>
    <dbReference type="NCBI Taxonomy" id="3031815"/>
    <lineage>
        <taxon>Bacteria</taxon>
        <taxon>Pseudomonadati</taxon>
        <taxon>Pseudomonadota</taxon>
        <taxon>Alphaproteobacteria</taxon>
        <taxon>Geminicoccales</taxon>
        <taxon>Geminicoccaceae</taxon>
        <taxon>Marinimicrococcus</taxon>
    </lineage>
</organism>
<keyword evidence="3" id="KW-1185">Reference proteome</keyword>
<dbReference type="Gene3D" id="3.30.2270.10">
    <property type="entry name" value="Folate-binding superfamily"/>
    <property type="match status" value="1"/>
</dbReference>
<dbReference type="EMBL" id="JARGEQ010000083">
    <property type="protein sequence ID" value="MDF1586443.1"/>
    <property type="molecule type" value="Genomic_DNA"/>
</dbReference>
<dbReference type="InterPro" id="IPR038561">
    <property type="entry name" value="SoxD_sf"/>
</dbReference>
<evidence type="ECO:0000313" key="3">
    <source>
        <dbReference type="Proteomes" id="UP001301140"/>
    </source>
</evidence>
<protein>
    <submittedName>
        <fullName evidence="2">Sarcosine oxidase subunit delta</fullName>
    </submittedName>
</protein>
<proteinExistence type="predicted"/>
<dbReference type="GO" id="GO:0046653">
    <property type="term" value="P:tetrahydrofolate metabolic process"/>
    <property type="evidence" value="ECO:0007669"/>
    <property type="project" value="InterPro"/>
</dbReference>
<dbReference type="RefSeq" id="WP_327788859.1">
    <property type="nucleotide sequence ID" value="NZ_JARGEQ010000083.1"/>
</dbReference>
<dbReference type="AlphaFoldDB" id="A0AAP3XR63"/>
<dbReference type="GO" id="GO:0008115">
    <property type="term" value="F:sarcosine oxidase activity"/>
    <property type="evidence" value="ECO:0007669"/>
    <property type="project" value="InterPro"/>
</dbReference>
<evidence type="ECO:0000256" key="1">
    <source>
        <dbReference type="SAM" id="MobiDB-lite"/>
    </source>
</evidence>
<dbReference type="InterPro" id="IPR006279">
    <property type="entry name" value="SoxD"/>
</dbReference>
<comment type="caution">
    <text evidence="2">The sequence shown here is derived from an EMBL/GenBank/DDBJ whole genome shotgun (WGS) entry which is preliminary data.</text>
</comment>
<dbReference type="Proteomes" id="UP001301140">
    <property type="component" value="Unassembled WGS sequence"/>
</dbReference>
<feature type="region of interest" description="Disordered" evidence="1">
    <location>
        <begin position="12"/>
        <end position="31"/>
    </location>
</feature>
<accession>A0AAP3XR63</accession>
<reference evidence="2 3" key="1">
    <citation type="submission" date="2023-03" db="EMBL/GenBank/DDBJ databases">
        <title>YIM 152171 draft genome.</title>
        <authorList>
            <person name="Yang Z."/>
        </authorList>
    </citation>
    <scope>NUCLEOTIDE SEQUENCE [LARGE SCALE GENOMIC DNA]</scope>
    <source>
        <strain evidence="2 3">YIM 152171</strain>
    </source>
</reference>
<sequence>MLHIPCPFCGPRDESEFAHGGPARQQRPDDLSPLDDAAWVDHLTVPPNPVGPVREKWWHVRGCGQWVTIERDTLTHDILEETGE</sequence>
<dbReference type="Pfam" id="PF04267">
    <property type="entry name" value="SoxD"/>
    <property type="match status" value="1"/>
</dbReference>
<name>A0AAP3XR63_9PROT</name>
<evidence type="ECO:0000313" key="2">
    <source>
        <dbReference type="EMBL" id="MDF1586443.1"/>
    </source>
</evidence>
<gene>
    <name evidence="2" type="ORF">PZ740_08600</name>
</gene>